<dbReference type="PROSITE" id="PS00105">
    <property type="entry name" value="AA_TRANSFER_CLASS_1"/>
    <property type="match status" value="1"/>
</dbReference>
<evidence type="ECO:0000259" key="7">
    <source>
        <dbReference type="Pfam" id="PF00155"/>
    </source>
</evidence>
<evidence type="ECO:0000313" key="8">
    <source>
        <dbReference type="EMBL" id="MBE1607527.1"/>
    </source>
</evidence>
<dbReference type="EMBL" id="JADBEM010000001">
    <property type="protein sequence ID" value="MBE1607527.1"/>
    <property type="molecule type" value="Genomic_DNA"/>
</dbReference>
<evidence type="ECO:0000256" key="6">
    <source>
        <dbReference type="RuleBase" id="RU000481"/>
    </source>
</evidence>
<dbReference type="SUPFAM" id="SSF53383">
    <property type="entry name" value="PLP-dependent transferases"/>
    <property type="match status" value="1"/>
</dbReference>
<dbReference type="InterPro" id="IPR004838">
    <property type="entry name" value="NHTrfase_class1_PyrdxlP-BS"/>
</dbReference>
<evidence type="ECO:0000256" key="4">
    <source>
        <dbReference type="ARBA" id="ARBA00022679"/>
    </source>
</evidence>
<keyword evidence="5" id="KW-0663">Pyridoxal phosphate</keyword>
<dbReference type="GO" id="GO:0006520">
    <property type="term" value="P:amino acid metabolic process"/>
    <property type="evidence" value="ECO:0007669"/>
    <property type="project" value="InterPro"/>
</dbReference>
<gene>
    <name evidence="8" type="ORF">HEB94_004375</name>
</gene>
<dbReference type="Pfam" id="PF00155">
    <property type="entry name" value="Aminotran_1_2"/>
    <property type="match status" value="2"/>
</dbReference>
<sequence>MPISATLAINQLTAAKVAAGRDVLPLGFGEAGLPVHPELVAALVSAAPSGAYGPVAGLPALREAAAGYWTRRRLPTEAEKVVAGPGSKPLLYAVLRANPGAVALPRPSWVSYAAQARLLDRAVHHVPTPEGQGAEVVRAVCEVARRHDLLVVSDEIYRDLVHDPATPFLSPAEVLPERTVVTTGLSKSLALGGWRIGVARMPVGPLGERLGAEVASIASEVWSSPANPVQQAAVWAFTEPAVLTARIDVSRRLHAAVARSVADRFERAGAKVHRPTAAFYLYPDFTPYADRLADRWSVRTGADLAHLLLERFDVATLPGSAFGELPERLTLRIATSMLYGDGDGDRRETALECPDPVRLPWIAARLDQLDAALGGLLDR</sequence>
<dbReference type="Gene3D" id="3.90.1150.10">
    <property type="entry name" value="Aspartate Aminotransferase, domain 1"/>
    <property type="match status" value="2"/>
</dbReference>
<dbReference type="GO" id="GO:0030170">
    <property type="term" value="F:pyridoxal phosphate binding"/>
    <property type="evidence" value="ECO:0007669"/>
    <property type="project" value="InterPro"/>
</dbReference>
<evidence type="ECO:0000313" key="9">
    <source>
        <dbReference type="Proteomes" id="UP000638648"/>
    </source>
</evidence>
<accession>A0A927N248</accession>
<dbReference type="InterPro" id="IPR015424">
    <property type="entry name" value="PyrdxlP-dep_Trfase"/>
</dbReference>
<protein>
    <recommendedName>
        <fullName evidence="6">Aminotransferase</fullName>
        <ecNumber evidence="6">2.6.1.-</ecNumber>
    </recommendedName>
</protein>
<keyword evidence="3 6" id="KW-0032">Aminotransferase</keyword>
<dbReference type="Gene3D" id="3.40.640.10">
    <property type="entry name" value="Type I PLP-dependent aspartate aminotransferase-like (Major domain)"/>
    <property type="match status" value="2"/>
</dbReference>
<dbReference type="CDD" id="cd00609">
    <property type="entry name" value="AAT_like"/>
    <property type="match status" value="1"/>
</dbReference>
<dbReference type="InterPro" id="IPR004839">
    <property type="entry name" value="Aminotransferase_I/II_large"/>
</dbReference>
<evidence type="ECO:0000256" key="5">
    <source>
        <dbReference type="ARBA" id="ARBA00022898"/>
    </source>
</evidence>
<dbReference type="PANTHER" id="PTHR46383">
    <property type="entry name" value="ASPARTATE AMINOTRANSFERASE"/>
    <property type="match status" value="1"/>
</dbReference>
<dbReference type="EC" id="2.6.1.-" evidence="6"/>
<feature type="domain" description="Aminotransferase class I/classII large" evidence="7">
    <location>
        <begin position="48"/>
        <end position="128"/>
    </location>
</feature>
<dbReference type="GO" id="GO:0008483">
    <property type="term" value="F:transaminase activity"/>
    <property type="evidence" value="ECO:0007669"/>
    <property type="project" value="UniProtKB-KW"/>
</dbReference>
<dbReference type="AlphaFoldDB" id="A0A927N248"/>
<dbReference type="PANTHER" id="PTHR46383:SF1">
    <property type="entry name" value="ASPARTATE AMINOTRANSFERASE"/>
    <property type="match status" value="1"/>
</dbReference>
<comment type="cofactor">
    <cofactor evidence="1 6">
        <name>pyridoxal 5'-phosphate</name>
        <dbReference type="ChEBI" id="CHEBI:597326"/>
    </cofactor>
</comment>
<evidence type="ECO:0000256" key="1">
    <source>
        <dbReference type="ARBA" id="ARBA00001933"/>
    </source>
</evidence>
<evidence type="ECO:0000256" key="2">
    <source>
        <dbReference type="ARBA" id="ARBA00007441"/>
    </source>
</evidence>
<keyword evidence="9" id="KW-1185">Reference proteome</keyword>
<dbReference type="RefSeq" id="WP_192751462.1">
    <property type="nucleotide sequence ID" value="NZ_BAABJL010000103.1"/>
</dbReference>
<dbReference type="InterPro" id="IPR050596">
    <property type="entry name" value="AspAT/PAT-like"/>
</dbReference>
<keyword evidence="4 6" id="KW-0808">Transferase</keyword>
<comment type="similarity">
    <text evidence="2 6">Belongs to the class-I pyridoxal-phosphate-dependent aminotransferase family.</text>
</comment>
<dbReference type="InterPro" id="IPR015421">
    <property type="entry name" value="PyrdxlP-dep_Trfase_major"/>
</dbReference>
<evidence type="ECO:0000256" key="3">
    <source>
        <dbReference type="ARBA" id="ARBA00022576"/>
    </source>
</evidence>
<reference evidence="8" key="1">
    <citation type="submission" date="2020-10" db="EMBL/GenBank/DDBJ databases">
        <title>Sequencing the genomes of 1000 actinobacteria strains.</title>
        <authorList>
            <person name="Klenk H.-P."/>
        </authorList>
    </citation>
    <scope>NUCLEOTIDE SEQUENCE</scope>
    <source>
        <strain evidence="8">DSM 45354</strain>
    </source>
</reference>
<feature type="domain" description="Aminotransferase class I/classII large" evidence="7">
    <location>
        <begin position="137"/>
        <end position="332"/>
    </location>
</feature>
<comment type="caution">
    <text evidence="8">The sequence shown here is derived from an EMBL/GenBank/DDBJ whole genome shotgun (WGS) entry which is preliminary data.</text>
</comment>
<proteinExistence type="inferred from homology"/>
<dbReference type="Proteomes" id="UP000638648">
    <property type="component" value="Unassembled WGS sequence"/>
</dbReference>
<dbReference type="InterPro" id="IPR015422">
    <property type="entry name" value="PyrdxlP-dep_Trfase_small"/>
</dbReference>
<organism evidence="8 9">
    <name type="scientific">Actinopolymorpha pittospori</name>
    <dbReference type="NCBI Taxonomy" id="648752"/>
    <lineage>
        <taxon>Bacteria</taxon>
        <taxon>Bacillati</taxon>
        <taxon>Actinomycetota</taxon>
        <taxon>Actinomycetes</taxon>
        <taxon>Propionibacteriales</taxon>
        <taxon>Actinopolymorphaceae</taxon>
        <taxon>Actinopolymorpha</taxon>
    </lineage>
</organism>
<name>A0A927N248_9ACTN</name>